<dbReference type="RefSeq" id="YP_009116869.1">
    <property type="nucleotide sequence ID" value="NC_026248.1"/>
</dbReference>
<protein>
    <submittedName>
        <fullName evidence="2">Triple gene block protein 1</fullName>
    </submittedName>
</protein>
<evidence type="ECO:0000313" key="3">
    <source>
        <dbReference type="Proteomes" id="UP000202394"/>
    </source>
</evidence>
<dbReference type="GO" id="GO:0005524">
    <property type="term" value="F:ATP binding"/>
    <property type="evidence" value="ECO:0007669"/>
    <property type="project" value="InterPro"/>
</dbReference>
<feature type="domain" description="(+)RNA virus helicase C-terminal" evidence="1">
    <location>
        <begin position="1"/>
        <end position="229"/>
    </location>
</feature>
<dbReference type="Proteomes" id="UP000202394">
    <property type="component" value="Segment"/>
</dbReference>
<dbReference type="Pfam" id="PF01443">
    <property type="entry name" value="Viral_helicase1"/>
    <property type="match status" value="1"/>
</dbReference>
<reference evidence="2 3" key="1">
    <citation type="submission" date="2014-05" db="EMBL/GenBank/DDBJ databases">
        <title>Molecular characterization of a novel Carlavirus on yam.</title>
        <authorList>
            <person name="Zou C."/>
            <person name="Meng J."/>
            <person name="Yao Z."/>
            <person name="Chen B."/>
        </authorList>
    </citation>
    <scope>NUCLEOTIDE SEQUENCE [LARGE SCALE GENOMIC DNA]</scope>
    <source>
        <strain evidence="2">SG1</strain>
    </source>
</reference>
<name>A0A0B4VM01_9VIRU</name>
<proteinExistence type="predicted"/>
<sequence>MDVLVKYLCKYNFVRLSSKLASPVVIHCVPGAGKSTLIRELIRADTRFVGFTAGVEDEPDVSGCWIQKWTGETPDGKFVILDEYTLLSEVPEVFAVFGDPVQSVTTSVRPAQFICTFSQRFGSATSALLKELGWEVEAIGSDVVRVLDIYSADLQGVVLYFEEEVGCLLRAHGVDAKSFEQVRGQTFKVVTFVTSENAPVRSRVAAFQCLTRHREALYILCPDATYSSA</sequence>
<dbReference type="PROSITE" id="PS51657">
    <property type="entry name" value="PSRV_HELICASE"/>
    <property type="match status" value="1"/>
</dbReference>
<evidence type="ECO:0000313" key="2">
    <source>
        <dbReference type="EMBL" id="AJD23366.1"/>
    </source>
</evidence>
<dbReference type="EMBL" id="KJ789130">
    <property type="protein sequence ID" value="AJD23366.1"/>
    <property type="molecule type" value="Genomic_RNA"/>
</dbReference>
<dbReference type="OrthoDB" id="16070at10239"/>
<evidence type="ECO:0000259" key="1">
    <source>
        <dbReference type="PROSITE" id="PS51657"/>
    </source>
</evidence>
<dbReference type="InterPro" id="IPR027351">
    <property type="entry name" value="(+)RNA_virus_helicase_core_dom"/>
</dbReference>
<accession>A0A0B4VM01</accession>
<organism evidence="2 3">
    <name type="scientific">Yam latent virus</name>
    <dbReference type="NCBI Taxonomy" id="1592930"/>
    <lineage>
        <taxon>Viruses</taxon>
        <taxon>Riboviria</taxon>
        <taxon>Orthornavirae</taxon>
        <taxon>Kitrinoviricota</taxon>
        <taxon>Alsuviricetes</taxon>
        <taxon>Tymovirales</taxon>
        <taxon>Betaflexiviridae</taxon>
        <taxon>Quinvirinae</taxon>
        <taxon>Carlavirus</taxon>
        <taxon>Carlavirus latensdioscoreae</taxon>
    </lineage>
</organism>
<dbReference type="GeneID" id="24193708"/>
<dbReference type="KEGG" id="vg:24193708"/>
<keyword evidence="3" id="KW-1185">Reference proteome</keyword>